<proteinExistence type="predicted"/>
<gene>
    <name evidence="1" type="ORF">SAMN05192565_12736</name>
</gene>
<dbReference type="AlphaFoldDB" id="A0A1I2WU49"/>
<name>A0A1I2WU49_9HYPH</name>
<sequence>MSPAPILHPRDIPAVTSILLRDGREVRIDDITTAEQGRLVLAELDGTILAIEDQIAHSDQTTPEAQDWRVRAERALKVKRRSRPTLQARIGTLGRAEKAAAHAAVLGQKAVQVDAKRQAFVHAAYEMVGHEVCTEIWARAAELKPEVFANGVAGGPA</sequence>
<accession>A0A1I2WU49</accession>
<reference evidence="2" key="1">
    <citation type="submission" date="2016-10" db="EMBL/GenBank/DDBJ databases">
        <authorList>
            <person name="Varghese N."/>
            <person name="Submissions S."/>
        </authorList>
    </citation>
    <scope>NUCLEOTIDE SEQUENCE [LARGE SCALE GENOMIC DNA]</scope>
    <source>
        <strain evidence="2">Gh-105</strain>
    </source>
</reference>
<evidence type="ECO:0000313" key="2">
    <source>
        <dbReference type="Proteomes" id="UP000199229"/>
    </source>
</evidence>
<keyword evidence="2" id="KW-1185">Reference proteome</keyword>
<dbReference type="OrthoDB" id="7996829at2"/>
<dbReference type="Proteomes" id="UP000199229">
    <property type="component" value="Unassembled WGS sequence"/>
</dbReference>
<dbReference type="STRING" id="582675.SAMN05192565_12736"/>
<organism evidence="1 2">
    <name type="scientific">Methylobacterium gossipiicola</name>
    <dbReference type="NCBI Taxonomy" id="582675"/>
    <lineage>
        <taxon>Bacteria</taxon>
        <taxon>Pseudomonadati</taxon>
        <taxon>Pseudomonadota</taxon>
        <taxon>Alphaproteobacteria</taxon>
        <taxon>Hyphomicrobiales</taxon>
        <taxon>Methylobacteriaceae</taxon>
        <taxon>Methylobacterium</taxon>
    </lineage>
</organism>
<evidence type="ECO:0000313" key="1">
    <source>
        <dbReference type="EMBL" id="SFH04815.1"/>
    </source>
</evidence>
<dbReference type="RefSeq" id="WP_091974651.1">
    <property type="nucleotide sequence ID" value="NZ_FOPM01000027.1"/>
</dbReference>
<dbReference type="EMBL" id="FOPM01000027">
    <property type="protein sequence ID" value="SFH04815.1"/>
    <property type="molecule type" value="Genomic_DNA"/>
</dbReference>
<protein>
    <submittedName>
        <fullName evidence="1">Uncharacterized protein</fullName>
    </submittedName>
</protein>